<organism evidence="3 4">
    <name type="scientific">Amphimedon queenslandica</name>
    <name type="common">Sponge</name>
    <dbReference type="NCBI Taxonomy" id="400682"/>
    <lineage>
        <taxon>Eukaryota</taxon>
        <taxon>Metazoa</taxon>
        <taxon>Porifera</taxon>
        <taxon>Demospongiae</taxon>
        <taxon>Heteroscleromorpha</taxon>
        <taxon>Haplosclerida</taxon>
        <taxon>Niphatidae</taxon>
        <taxon>Amphimedon</taxon>
    </lineage>
</organism>
<dbReference type="PANTHER" id="PTHR13802:SF65">
    <property type="entry name" value="NIDOGEN"/>
    <property type="match status" value="1"/>
</dbReference>
<dbReference type="AlphaFoldDB" id="A0AAN0IUA1"/>
<accession>A0AAN0IUA1</accession>
<reference evidence="3" key="2">
    <citation type="submission" date="2024-06" db="UniProtKB">
        <authorList>
            <consortium name="EnsemblMetazoa"/>
        </authorList>
    </citation>
    <scope>IDENTIFICATION</scope>
</reference>
<sequence length="254" mass="27786">MEMIILKIFLLFFLAGCVSSASLFPYGVSAGDSELPPNDDGSIGPLNFTYGFIFYETTYNTFYVNTNGVISFIAPVHAYNPQPFPLDDSPLISPFWADVDIRLPDGYVPGSPRGHVWYRATSDISTVLSVREEVIQYFSNDQDFVPNEILIATWDSVGYYDKNTDKTNTFQCVLATNGATSYAMFLFPEGGINWYSGDASGGTGGINGTPAQVGLNKGDGVTYHVLNVSSTPDVINVEDYTNITGAPNGFYIWN</sequence>
<dbReference type="GeneID" id="105316365"/>
<dbReference type="Pfam" id="PF06119">
    <property type="entry name" value="NIDO"/>
    <property type="match status" value="1"/>
</dbReference>
<dbReference type="KEGG" id="aqu:105316365"/>
<feature type="chain" id="PRO_5043026480" description="NIDO domain-containing protein" evidence="1">
    <location>
        <begin position="21"/>
        <end position="254"/>
    </location>
</feature>
<evidence type="ECO:0000313" key="3">
    <source>
        <dbReference type="EnsemblMetazoa" id="XP_011409505.1"/>
    </source>
</evidence>
<proteinExistence type="predicted"/>
<dbReference type="PROSITE" id="PS51220">
    <property type="entry name" value="NIDO"/>
    <property type="match status" value="1"/>
</dbReference>
<evidence type="ECO:0000259" key="2">
    <source>
        <dbReference type="PROSITE" id="PS51220"/>
    </source>
</evidence>
<protein>
    <recommendedName>
        <fullName evidence="2">NIDO domain-containing protein</fullName>
    </recommendedName>
</protein>
<dbReference type="PANTHER" id="PTHR13802">
    <property type="entry name" value="MUCIN 4-RELATED"/>
    <property type="match status" value="1"/>
</dbReference>
<keyword evidence="4" id="KW-1185">Reference proteome</keyword>
<dbReference type="RefSeq" id="XP_011409505.1">
    <property type="nucleotide sequence ID" value="XM_011411203.1"/>
</dbReference>
<dbReference type="GO" id="GO:0007160">
    <property type="term" value="P:cell-matrix adhesion"/>
    <property type="evidence" value="ECO:0007669"/>
    <property type="project" value="InterPro"/>
</dbReference>
<dbReference type="InterPro" id="IPR051495">
    <property type="entry name" value="Epithelial_Barrier/Signaling"/>
</dbReference>
<name>A0AAN0IUA1_AMPQE</name>
<dbReference type="SMART" id="SM00539">
    <property type="entry name" value="NIDO"/>
    <property type="match status" value="1"/>
</dbReference>
<reference evidence="4" key="1">
    <citation type="journal article" date="2010" name="Nature">
        <title>The Amphimedon queenslandica genome and the evolution of animal complexity.</title>
        <authorList>
            <person name="Srivastava M."/>
            <person name="Simakov O."/>
            <person name="Chapman J."/>
            <person name="Fahey B."/>
            <person name="Gauthier M.E."/>
            <person name="Mitros T."/>
            <person name="Richards G.S."/>
            <person name="Conaco C."/>
            <person name="Dacre M."/>
            <person name="Hellsten U."/>
            <person name="Larroux C."/>
            <person name="Putnam N.H."/>
            <person name="Stanke M."/>
            <person name="Adamska M."/>
            <person name="Darling A."/>
            <person name="Degnan S.M."/>
            <person name="Oakley T.H."/>
            <person name="Plachetzki D.C."/>
            <person name="Zhai Y."/>
            <person name="Adamski M."/>
            <person name="Calcino A."/>
            <person name="Cummins S.F."/>
            <person name="Goodstein D.M."/>
            <person name="Harris C."/>
            <person name="Jackson D.J."/>
            <person name="Leys S.P."/>
            <person name="Shu S."/>
            <person name="Woodcroft B.J."/>
            <person name="Vervoort M."/>
            <person name="Kosik K.S."/>
            <person name="Manning G."/>
            <person name="Degnan B.M."/>
            <person name="Rokhsar D.S."/>
        </authorList>
    </citation>
    <scope>NUCLEOTIDE SEQUENCE [LARGE SCALE GENOMIC DNA]</scope>
</reference>
<feature type="signal peptide" evidence="1">
    <location>
        <begin position="1"/>
        <end position="20"/>
    </location>
</feature>
<evidence type="ECO:0000313" key="4">
    <source>
        <dbReference type="Proteomes" id="UP000007879"/>
    </source>
</evidence>
<feature type="domain" description="NIDO" evidence="2">
    <location>
        <begin position="94"/>
        <end position="254"/>
    </location>
</feature>
<keyword evidence="1" id="KW-0732">Signal</keyword>
<evidence type="ECO:0000256" key="1">
    <source>
        <dbReference type="SAM" id="SignalP"/>
    </source>
</evidence>
<dbReference type="EnsemblMetazoa" id="XM_011411203.1">
    <property type="protein sequence ID" value="XP_011409505.1"/>
    <property type="gene ID" value="LOC105316365"/>
</dbReference>
<dbReference type="InterPro" id="IPR003886">
    <property type="entry name" value="NIDO_dom"/>
</dbReference>
<dbReference type="Proteomes" id="UP000007879">
    <property type="component" value="Unassembled WGS sequence"/>
</dbReference>